<dbReference type="EMBL" id="CP034587">
    <property type="protein sequence ID" value="AZQ74261.1"/>
    <property type="molecule type" value="Genomic_DNA"/>
</dbReference>
<keyword evidence="7" id="KW-1185">Reference proteome</keyword>
<comment type="cofactor">
    <cofactor evidence="1">
        <name>FAD</name>
        <dbReference type="ChEBI" id="CHEBI:57692"/>
    </cofactor>
</comment>
<sequence length="533" mass="58726">MGRPMSRFCRDVVIIGAGPTGLALAVALRQYGLGVTVLEKEPGTKRQVRASVLWQRALEILRDLGCAERFLDQGLTLRQAVFHVRGREIGRHAMTVPGTAFPQPLSIEQIAIEALLAERLRELGTEVRWNSEAVAVRPGERAAQVDVRGPDGTLETLDCRWVVGCEGAHSVVRGTLGLLFEGERRTGLQAVQINARPRWPYPYAPDTTYFFIERRASLIVSPRPGGGYRFFCFRDDPDPGHVAPPDVEEMRELVARVAHDPDVRLVPTEPEWFNRARFHDRVAATFRVGPALLAGDSAHLWAPVGGRGLNTGLRGVHNLAWKLAAVHQGHARDALLDTYTAEQRAIAREVMRQMRRNVLELPPSVPTLAAMRLFGPALLRSETFNRQGRNLLSELFRHYRSGPLAADRGGRGALRAGDRLPDLPVTESGRQRRLHDLLSYERWTLLVGAASGVATTGTVPGLIDTVELRRVLDRYAVRAEVFGIRAGKGVAEGPAPGTLLLVRPDGHIGLRARAGDVRALDAYLGSWFVRRGG</sequence>
<feature type="domain" description="FAD-binding" evidence="5">
    <location>
        <begin position="11"/>
        <end position="353"/>
    </location>
</feature>
<evidence type="ECO:0000313" key="7">
    <source>
        <dbReference type="Proteomes" id="UP000267900"/>
    </source>
</evidence>
<evidence type="ECO:0000256" key="1">
    <source>
        <dbReference type="ARBA" id="ARBA00001974"/>
    </source>
</evidence>
<name>A0A3S9PPH3_STRLT</name>
<proteinExistence type="inferred from homology"/>
<gene>
    <name evidence="6" type="ORF">EKH77_26315</name>
</gene>
<reference evidence="6 7" key="1">
    <citation type="submission" date="2018-12" db="EMBL/GenBank/DDBJ databases">
        <title>The whole draft genome of Streptomyce luteoverticillatus CGMCC 15060.</title>
        <authorList>
            <person name="Feng Z."/>
            <person name="Chen G."/>
            <person name="Zhang J."/>
            <person name="Zhu H."/>
            <person name="Yu X."/>
            <person name="Zhang W."/>
            <person name="Zhang X."/>
        </authorList>
    </citation>
    <scope>NUCLEOTIDE SEQUENCE [LARGE SCALE GENOMIC DNA]</scope>
    <source>
        <strain evidence="6 7">CGMCC 15060</strain>
    </source>
</reference>
<dbReference type="Gene3D" id="3.40.30.120">
    <property type="match status" value="1"/>
</dbReference>
<evidence type="ECO:0000313" key="6">
    <source>
        <dbReference type="EMBL" id="AZQ74261.1"/>
    </source>
</evidence>
<dbReference type="InterPro" id="IPR036249">
    <property type="entry name" value="Thioredoxin-like_sf"/>
</dbReference>
<dbReference type="PANTHER" id="PTHR43004">
    <property type="entry name" value="TRK SYSTEM POTASSIUM UPTAKE PROTEIN"/>
    <property type="match status" value="1"/>
</dbReference>
<dbReference type="InterPro" id="IPR050641">
    <property type="entry name" value="RIFMO-like"/>
</dbReference>
<keyword evidence="3" id="KW-0285">Flavoprotein</keyword>
<dbReference type="Pfam" id="PF21274">
    <property type="entry name" value="Rng_hyd_C"/>
    <property type="match status" value="1"/>
</dbReference>
<dbReference type="Gene3D" id="3.30.70.2450">
    <property type="match status" value="1"/>
</dbReference>
<keyword evidence="4" id="KW-0274">FAD</keyword>
<dbReference type="PANTHER" id="PTHR43004:SF19">
    <property type="entry name" value="BINDING MONOOXYGENASE, PUTATIVE (JCVI)-RELATED"/>
    <property type="match status" value="1"/>
</dbReference>
<dbReference type="InterPro" id="IPR002938">
    <property type="entry name" value="FAD-bd"/>
</dbReference>
<evidence type="ECO:0000259" key="5">
    <source>
        <dbReference type="Pfam" id="PF01494"/>
    </source>
</evidence>
<dbReference type="Pfam" id="PF01494">
    <property type="entry name" value="FAD_binding_3"/>
    <property type="match status" value="1"/>
</dbReference>
<dbReference type="GO" id="GO:0016709">
    <property type="term" value="F:oxidoreductase activity, acting on paired donors, with incorporation or reduction of molecular oxygen, NAD(P)H as one donor, and incorporation of one atom of oxygen"/>
    <property type="evidence" value="ECO:0007669"/>
    <property type="project" value="UniProtKB-ARBA"/>
</dbReference>
<evidence type="ECO:0000256" key="3">
    <source>
        <dbReference type="ARBA" id="ARBA00022630"/>
    </source>
</evidence>
<dbReference type="InterPro" id="IPR036188">
    <property type="entry name" value="FAD/NAD-bd_sf"/>
</dbReference>
<organism evidence="6 7">
    <name type="scientific">Streptomyces luteoverticillatus</name>
    <name type="common">Streptoverticillium luteoverticillatus</name>
    <dbReference type="NCBI Taxonomy" id="66425"/>
    <lineage>
        <taxon>Bacteria</taxon>
        <taxon>Bacillati</taxon>
        <taxon>Actinomycetota</taxon>
        <taxon>Actinomycetes</taxon>
        <taxon>Kitasatosporales</taxon>
        <taxon>Streptomycetaceae</taxon>
        <taxon>Streptomyces</taxon>
    </lineage>
</organism>
<dbReference type="SUPFAM" id="SSF51905">
    <property type="entry name" value="FAD/NAD(P)-binding domain"/>
    <property type="match status" value="1"/>
</dbReference>
<dbReference type="PRINTS" id="PR00420">
    <property type="entry name" value="RNGMNOXGNASE"/>
</dbReference>
<evidence type="ECO:0000256" key="4">
    <source>
        <dbReference type="ARBA" id="ARBA00022827"/>
    </source>
</evidence>
<accession>A0A3S9PPH3</accession>
<dbReference type="Gene3D" id="3.50.50.60">
    <property type="entry name" value="FAD/NAD(P)-binding domain"/>
    <property type="match status" value="1"/>
</dbReference>
<dbReference type="OrthoDB" id="9782160at2"/>
<dbReference type="SUPFAM" id="SSF52833">
    <property type="entry name" value="Thioredoxin-like"/>
    <property type="match status" value="1"/>
</dbReference>
<dbReference type="GO" id="GO:0071949">
    <property type="term" value="F:FAD binding"/>
    <property type="evidence" value="ECO:0007669"/>
    <property type="project" value="InterPro"/>
</dbReference>
<comment type="similarity">
    <text evidence="2">Belongs to the PheA/TfdB FAD monooxygenase family.</text>
</comment>
<protein>
    <submittedName>
        <fullName evidence="6">FAD-dependent oxidoreductase</fullName>
    </submittedName>
</protein>
<evidence type="ECO:0000256" key="2">
    <source>
        <dbReference type="ARBA" id="ARBA00007801"/>
    </source>
</evidence>
<dbReference type="AlphaFoldDB" id="A0A3S9PPH3"/>
<dbReference type="Proteomes" id="UP000267900">
    <property type="component" value="Chromosome"/>
</dbReference>